<feature type="transmembrane region" description="Helical" evidence="1">
    <location>
        <begin position="138"/>
        <end position="158"/>
    </location>
</feature>
<dbReference type="Proteomes" id="UP000000602">
    <property type="component" value="Chromosome"/>
</dbReference>
<protein>
    <recommendedName>
        <fullName evidence="4">Rod shape-determining protein MreD</fullName>
    </recommendedName>
</protein>
<organism evidence="2 3">
    <name type="scientific">Desulfotalea psychrophila (strain LSv54 / DSM 12343)</name>
    <dbReference type="NCBI Taxonomy" id="177439"/>
    <lineage>
        <taxon>Bacteria</taxon>
        <taxon>Pseudomonadati</taxon>
        <taxon>Thermodesulfobacteriota</taxon>
        <taxon>Desulfobulbia</taxon>
        <taxon>Desulfobulbales</taxon>
        <taxon>Desulfocapsaceae</taxon>
        <taxon>Desulfotalea</taxon>
    </lineage>
</organism>
<dbReference type="STRING" id="177439.DP1082"/>
<keyword evidence="3" id="KW-1185">Reference proteome</keyword>
<keyword evidence="1" id="KW-1133">Transmembrane helix</keyword>
<dbReference type="EMBL" id="CR522870">
    <property type="protein sequence ID" value="CAG35811.1"/>
    <property type="molecule type" value="Genomic_DNA"/>
</dbReference>
<keyword evidence="1" id="KW-0472">Membrane</keyword>
<feature type="transmembrane region" description="Helical" evidence="1">
    <location>
        <begin position="63"/>
        <end position="83"/>
    </location>
</feature>
<sequence length="176" mass="20435">MLTFFFWCLGVFVIVLQTTVLPYFLSPCNVPDLFFIFVAFCAYRFSWSSGVFLVFTIGWMLDVVCAAYMGFFPLECLLVFAVFKVLTINNPVRMVVYQLPLVALGYFFWLVLTRLAYSLLQTSYVPHGAGVALAKGSFLVFVAALPCFALYTFLYEWLERRNMWLTPPRRRPQKRF</sequence>
<evidence type="ECO:0000313" key="2">
    <source>
        <dbReference type="EMBL" id="CAG35811.1"/>
    </source>
</evidence>
<dbReference type="AlphaFoldDB" id="Q6APB3"/>
<dbReference type="OrthoDB" id="5431958at2"/>
<proteinExistence type="predicted"/>
<feature type="transmembrane region" description="Helical" evidence="1">
    <location>
        <begin position="95"/>
        <end position="117"/>
    </location>
</feature>
<accession>Q6APB3</accession>
<dbReference type="KEGG" id="dps:DP1082"/>
<keyword evidence="1" id="KW-0812">Transmembrane</keyword>
<name>Q6APB3_DESPS</name>
<evidence type="ECO:0008006" key="4">
    <source>
        <dbReference type="Google" id="ProtNLM"/>
    </source>
</evidence>
<dbReference type="RefSeq" id="WP_011188325.1">
    <property type="nucleotide sequence ID" value="NC_006138.1"/>
</dbReference>
<dbReference type="HOGENOM" id="CLU_1515569_0_0_7"/>
<feature type="transmembrane region" description="Helical" evidence="1">
    <location>
        <begin position="33"/>
        <end position="56"/>
    </location>
</feature>
<evidence type="ECO:0000256" key="1">
    <source>
        <dbReference type="SAM" id="Phobius"/>
    </source>
</evidence>
<evidence type="ECO:0000313" key="3">
    <source>
        <dbReference type="Proteomes" id="UP000000602"/>
    </source>
</evidence>
<reference evidence="3" key="1">
    <citation type="journal article" date="2004" name="Environ. Microbiol.">
        <title>The genome of Desulfotalea psychrophila, a sulfate-reducing bacterium from permanently cold Arctic sediments.</title>
        <authorList>
            <person name="Rabus R."/>
            <person name="Ruepp A."/>
            <person name="Frickey T."/>
            <person name="Rattei T."/>
            <person name="Fartmann B."/>
            <person name="Stark M."/>
            <person name="Bauer M."/>
            <person name="Zibat A."/>
            <person name="Lombardot T."/>
            <person name="Becker I."/>
            <person name="Amann J."/>
            <person name="Gellner K."/>
            <person name="Teeling H."/>
            <person name="Leuschner W.D."/>
            <person name="Gloeckner F.-O."/>
            <person name="Lupas A.N."/>
            <person name="Amann R."/>
            <person name="Klenk H.-P."/>
        </authorList>
    </citation>
    <scope>NUCLEOTIDE SEQUENCE [LARGE SCALE GENOMIC DNA]</scope>
    <source>
        <strain evidence="3">DSM 12343 / LSv54</strain>
    </source>
</reference>
<gene>
    <name evidence="2" type="ordered locus">DP1082</name>
</gene>